<evidence type="ECO:0000313" key="2">
    <source>
        <dbReference type="Proteomes" id="UP000826271"/>
    </source>
</evidence>
<dbReference type="EMBL" id="WHWC01000002">
    <property type="protein sequence ID" value="KAG8387324.1"/>
    <property type="molecule type" value="Genomic_DNA"/>
</dbReference>
<proteinExistence type="predicted"/>
<dbReference type="AlphaFoldDB" id="A0AAV6XXU5"/>
<dbReference type="Proteomes" id="UP000826271">
    <property type="component" value="Unassembled WGS sequence"/>
</dbReference>
<protein>
    <submittedName>
        <fullName evidence="1">Uncharacterized protein</fullName>
    </submittedName>
</protein>
<evidence type="ECO:0000313" key="1">
    <source>
        <dbReference type="EMBL" id="KAG8387324.1"/>
    </source>
</evidence>
<accession>A0AAV6XXU5</accession>
<sequence>MDADFCAGDCWWCVGLGLLESCLDEFEDNLFPCTGEMLKCFPPSKRLSKRAPLIHVMKIKITAKDFSSLEKSKAIISNLTMAPTVGESSCIEMKSKDLALVLARIYTCQHRTYAEAIKKATSKPVAS</sequence>
<comment type="caution">
    <text evidence="1">The sequence shown here is derived from an EMBL/GenBank/DDBJ whole genome shotgun (WGS) entry which is preliminary data.</text>
</comment>
<keyword evidence="2" id="KW-1185">Reference proteome</keyword>
<gene>
    <name evidence="1" type="ORF">BUALT_Bualt02G0009400</name>
</gene>
<name>A0AAV6XXU5_9LAMI</name>
<organism evidence="1 2">
    <name type="scientific">Buddleja alternifolia</name>
    <dbReference type="NCBI Taxonomy" id="168488"/>
    <lineage>
        <taxon>Eukaryota</taxon>
        <taxon>Viridiplantae</taxon>
        <taxon>Streptophyta</taxon>
        <taxon>Embryophyta</taxon>
        <taxon>Tracheophyta</taxon>
        <taxon>Spermatophyta</taxon>
        <taxon>Magnoliopsida</taxon>
        <taxon>eudicotyledons</taxon>
        <taxon>Gunneridae</taxon>
        <taxon>Pentapetalae</taxon>
        <taxon>asterids</taxon>
        <taxon>lamiids</taxon>
        <taxon>Lamiales</taxon>
        <taxon>Scrophulariaceae</taxon>
        <taxon>Buddlejeae</taxon>
        <taxon>Buddleja</taxon>
    </lineage>
</organism>
<reference evidence="1" key="1">
    <citation type="submission" date="2019-10" db="EMBL/GenBank/DDBJ databases">
        <authorList>
            <person name="Zhang R."/>
            <person name="Pan Y."/>
            <person name="Wang J."/>
            <person name="Ma R."/>
            <person name="Yu S."/>
        </authorList>
    </citation>
    <scope>NUCLEOTIDE SEQUENCE</scope>
    <source>
        <strain evidence="1">LA-IB0</strain>
        <tissue evidence="1">Leaf</tissue>
    </source>
</reference>